<reference evidence="3 4" key="1">
    <citation type="submission" date="2021-06" db="EMBL/GenBank/DDBJ databases">
        <title>Bacillus sp. RD4P76, an endophyte from a halophyte.</title>
        <authorList>
            <person name="Sun J.-Q."/>
        </authorList>
    </citation>
    <scope>NUCLEOTIDE SEQUENCE [LARGE SCALE GENOMIC DNA]</scope>
    <source>
        <strain evidence="3 4">CGMCC 1.15917</strain>
    </source>
</reference>
<keyword evidence="4" id="KW-1185">Reference proteome</keyword>
<proteinExistence type="predicted"/>
<evidence type="ECO:0000256" key="1">
    <source>
        <dbReference type="SAM" id="MobiDB-lite"/>
    </source>
</evidence>
<dbReference type="PANTHER" id="PTHR47197">
    <property type="entry name" value="PROTEIN NIRF"/>
    <property type="match status" value="1"/>
</dbReference>
<sequence>MKLRNLWMGTLLITFSFLFFAACSSDTSSTDNGAEEVTSAVQEEADNSISEEDNSKGELVPEVTAYYEVWIADQGTNEIHIIDGETHEVIETIDFQDVGDKPHMLVFDDAGEYAYVANMGSGTVSVIDAVNREVVVTLETGEGAHAAVPSPDGERVLVANTPGQSITEIVIDKENRDFRLAAI</sequence>
<evidence type="ECO:0000313" key="3">
    <source>
        <dbReference type="EMBL" id="MBU9713619.1"/>
    </source>
</evidence>
<dbReference type="InterPro" id="IPR051200">
    <property type="entry name" value="Host-pathogen_enzymatic-act"/>
</dbReference>
<feature type="region of interest" description="Disordered" evidence="1">
    <location>
        <begin position="31"/>
        <end position="56"/>
    </location>
</feature>
<gene>
    <name evidence="3" type="ORF">KS419_17965</name>
</gene>
<name>A0ABS6JK94_9BACI</name>
<dbReference type="PROSITE" id="PS51257">
    <property type="entry name" value="PROKAR_LIPOPROTEIN"/>
    <property type="match status" value="1"/>
</dbReference>
<dbReference type="RefSeq" id="WP_217067769.1">
    <property type="nucleotide sequence ID" value="NZ_JAHQCS010000145.1"/>
</dbReference>
<feature type="chain" id="PRO_5045757572" evidence="2">
    <location>
        <begin position="22"/>
        <end position="183"/>
    </location>
</feature>
<dbReference type="InterPro" id="IPR011964">
    <property type="entry name" value="YVTN_b-propeller_repeat"/>
</dbReference>
<dbReference type="Proteomes" id="UP000784880">
    <property type="component" value="Unassembled WGS sequence"/>
</dbReference>
<evidence type="ECO:0000256" key="2">
    <source>
        <dbReference type="SAM" id="SignalP"/>
    </source>
</evidence>
<organism evidence="3 4">
    <name type="scientific">Evansella tamaricis</name>
    <dbReference type="NCBI Taxonomy" id="2069301"/>
    <lineage>
        <taxon>Bacteria</taxon>
        <taxon>Bacillati</taxon>
        <taxon>Bacillota</taxon>
        <taxon>Bacilli</taxon>
        <taxon>Bacillales</taxon>
        <taxon>Bacillaceae</taxon>
        <taxon>Evansella</taxon>
    </lineage>
</organism>
<dbReference type="EMBL" id="JAHQCS010000145">
    <property type="protein sequence ID" value="MBU9713619.1"/>
    <property type="molecule type" value="Genomic_DNA"/>
</dbReference>
<accession>A0ABS6JK94</accession>
<keyword evidence="2" id="KW-0732">Signal</keyword>
<dbReference type="NCBIfam" id="TIGR02276">
    <property type="entry name" value="beta_rpt_yvtn"/>
    <property type="match status" value="1"/>
</dbReference>
<feature type="signal peptide" evidence="2">
    <location>
        <begin position="1"/>
        <end position="21"/>
    </location>
</feature>
<dbReference type="PANTHER" id="PTHR47197:SF3">
    <property type="entry name" value="DIHYDRO-HEME D1 DEHYDROGENASE"/>
    <property type="match status" value="1"/>
</dbReference>
<protein>
    <submittedName>
        <fullName evidence="3">YncE family protein</fullName>
    </submittedName>
</protein>
<evidence type="ECO:0000313" key="4">
    <source>
        <dbReference type="Proteomes" id="UP000784880"/>
    </source>
</evidence>
<comment type="caution">
    <text evidence="3">The sequence shown here is derived from an EMBL/GenBank/DDBJ whole genome shotgun (WGS) entry which is preliminary data.</text>
</comment>
<feature type="compositionally biased region" description="Acidic residues" evidence="1">
    <location>
        <begin position="43"/>
        <end position="52"/>
    </location>
</feature>